<comment type="caution">
    <text evidence="4">The sequence shown here is derived from an EMBL/GenBank/DDBJ whole genome shotgun (WGS) entry which is preliminary data.</text>
</comment>
<dbReference type="RefSeq" id="WP_290317984.1">
    <property type="nucleotide sequence ID" value="NZ_JAUFPN010000165.1"/>
</dbReference>
<organism evidence="4 5">
    <name type="scientific">Paeniroseomonas aquatica</name>
    <dbReference type="NCBI Taxonomy" id="373043"/>
    <lineage>
        <taxon>Bacteria</taxon>
        <taxon>Pseudomonadati</taxon>
        <taxon>Pseudomonadota</taxon>
        <taxon>Alphaproteobacteria</taxon>
        <taxon>Acetobacterales</taxon>
        <taxon>Acetobacteraceae</taxon>
        <taxon>Paeniroseomonas</taxon>
    </lineage>
</organism>
<gene>
    <name evidence="4" type="ORF">QWZ14_17105</name>
</gene>
<dbReference type="Pfam" id="PF12974">
    <property type="entry name" value="Phosphonate-bd"/>
    <property type="match status" value="1"/>
</dbReference>
<comment type="similarity">
    <text evidence="1">Belongs to the phosphate/phosphite/phosphonate binding protein family.</text>
</comment>
<sequence length="296" mass="31052">MRRRSWLGAAAVLALPRLGSAQGGIQGGIQGGAGGQPLRCAVGPFQPTAGDTRRAYEPFFARMATAVGRPLALTVTTDWAGIAVALANGQVDLAWMGPWGFVLAKDRARAEALAVVRYQGRPTYHALILARAGATIARFPEDARGMSISFADAGSTSGWLVPHYWFRTQGINPRTYFRYRDGASHPANVIAVANGQVDLATDYDRNLAAMLAAGRVSAAQVQEVWRSEPLPNDALAVRADLDPGLKAALREAALGLDAAAAAQVMPPDYTGWVGAGPDSYAMIEAAGRALGRIGGG</sequence>
<protein>
    <submittedName>
        <fullName evidence="4">Phosphate/phosphite/phosphonate ABC transporter substrate-binding protein</fullName>
    </submittedName>
</protein>
<proteinExistence type="inferred from homology"/>
<dbReference type="Proteomes" id="UP001529369">
    <property type="component" value="Unassembled WGS sequence"/>
</dbReference>
<keyword evidence="5" id="KW-1185">Reference proteome</keyword>
<feature type="signal peptide" evidence="3">
    <location>
        <begin position="1"/>
        <end position="21"/>
    </location>
</feature>
<dbReference type="EMBL" id="JAUFPN010000165">
    <property type="protein sequence ID" value="MDN3566090.1"/>
    <property type="molecule type" value="Genomic_DNA"/>
</dbReference>
<dbReference type="CDD" id="cd01071">
    <property type="entry name" value="PBP2_PhnD_like"/>
    <property type="match status" value="1"/>
</dbReference>
<accession>A0ABT8A8V4</accession>
<evidence type="ECO:0000256" key="2">
    <source>
        <dbReference type="ARBA" id="ARBA00022729"/>
    </source>
</evidence>
<keyword evidence="2 3" id="KW-0732">Signal</keyword>
<dbReference type="Gene3D" id="3.40.190.10">
    <property type="entry name" value="Periplasmic binding protein-like II"/>
    <property type="match status" value="2"/>
</dbReference>
<dbReference type="InterPro" id="IPR005770">
    <property type="entry name" value="PhnD"/>
</dbReference>
<dbReference type="NCBIfam" id="TIGR01098">
    <property type="entry name" value="3A0109s03R"/>
    <property type="match status" value="1"/>
</dbReference>
<evidence type="ECO:0000313" key="4">
    <source>
        <dbReference type="EMBL" id="MDN3566090.1"/>
    </source>
</evidence>
<dbReference type="PANTHER" id="PTHR35841">
    <property type="entry name" value="PHOSPHONATES-BINDING PERIPLASMIC PROTEIN"/>
    <property type="match status" value="1"/>
</dbReference>
<evidence type="ECO:0000256" key="1">
    <source>
        <dbReference type="ARBA" id="ARBA00007162"/>
    </source>
</evidence>
<feature type="chain" id="PRO_5046783827" evidence="3">
    <location>
        <begin position="22"/>
        <end position="296"/>
    </location>
</feature>
<evidence type="ECO:0000256" key="3">
    <source>
        <dbReference type="SAM" id="SignalP"/>
    </source>
</evidence>
<evidence type="ECO:0000313" key="5">
    <source>
        <dbReference type="Proteomes" id="UP001529369"/>
    </source>
</evidence>
<dbReference type="PANTHER" id="PTHR35841:SF1">
    <property type="entry name" value="PHOSPHONATES-BINDING PERIPLASMIC PROTEIN"/>
    <property type="match status" value="1"/>
</dbReference>
<reference evidence="5" key="1">
    <citation type="journal article" date="2019" name="Int. J. Syst. Evol. Microbiol.">
        <title>The Global Catalogue of Microorganisms (GCM) 10K type strain sequencing project: providing services to taxonomists for standard genome sequencing and annotation.</title>
        <authorList>
            <consortium name="The Broad Institute Genomics Platform"/>
            <consortium name="The Broad Institute Genome Sequencing Center for Infectious Disease"/>
            <person name="Wu L."/>
            <person name="Ma J."/>
        </authorList>
    </citation>
    <scope>NUCLEOTIDE SEQUENCE [LARGE SCALE GENOMIC DNA]</scope>
    <source>
        <strain evidence="5">CECT 7131</strain>
    </source>
</reference>
<name>A0ABT8A8V4_9PROT</name>
<dbReference type="SUPFAM" id="SSF53850">
    <property type="entry name" value="Periplasmic binding protein-like II"/>
    <property type="match status" value="1"/>
</dbReference>